<dbReference type="GO" id="GO:0000324">
    <property type="term" value="C:fungal-type vacuole"/>
    <property type="evidence" value="ECO:0007669"/>
    <property type="project" value="TreeGrafter"/>
</dbReference>
<keyword evidence="4 7" id="KW-0732">Signal</keyword>
<evidence type="ECO:0000256" key="6">
    <source>
        <dbReference type="ARBA" id="ARBA00023180"/>
    </source>
</evidence>
<dbReference type="GO" id="GO:0004185">
    <property type="term" value="F:serine-type carboxypeptidase activity"/>
    <property type="evidence" value="ECO:0007669"/>
    <property type="project" value="InterPro"/>
</dbReference>
<name>A0A2J6TGQ4_9HELO</name>
<gene>
    <name evidence="8" type="ORF">K444DRAFT_525007</name>
</gene>
<dbReference type="PANTHER" id="PTHR11802:SF189">
    <property type="entry name" value="CARBOXYPEPTIDASE"/>
    <property type="match status" value="1"/>
</dbReference>
<feature type="chain" id="PRO_5014420476" evidence="7">
    <location>
        <begin position="18"/>
        <end position="615"/>
    </location>
</feature>
<dbReference type="AlphaFoldDB" id="A0A2J6TGQ4"/>
<protein>
    <submittedName>
        <fullName evidence="8">Alpha/beta-hydrolase</fullName>
    </submittedName>
</protein>
<dbReference type="Gene3D" id="3.40.50.1820">
    <property type="entry name" value="alpha/beta hydrolase"/>
    <property type="match status" value="1"/>
</dbReference>
<dbReference type="RefSeq" id="XP_024739091.1">
    <property type="nucleotide sequence ID" value="XM_024874405.1"/>
</dbReference>
<accession>A0A2J6TGQ4</accession>
<dbReference type="Proteomes" id="UP000235371">
    <property type="component" value="Unassembled WGS sequence"/>
</dbReference>
<dbReference type="GO" id="GO:0006508">
    <property type="term" value="P:proteolysis"/>
    <property type="evidence" value="ECO:0007669"/>
    <property type="project" value="UniProtKB-KW"/>
</dbReference>
<dbReference type="InterPro" id="IPR001563">
    <property type="entry name" value="Peptidase_S10"/>
</dbReference>
<sequence>MKVFFGFLLALAATALGGFPPKPQGVTIVNSKRTPGVSITYKETHFCETTAGVKSHSGYVHLPASVLQQSYNNSMFFWYFEARKNPQNAPLIIYLAGGVGESSMFGATMMGGPCYINDDANSTTLNPWSFNNEANVLYIDQPVQTGFSYDVLVNGTLDQMQQPGGYSVADFSSGVPETNATFLVGTFPSQMESQTANSSVDASHVLYHFTQAFVNDFPKYKTKNKKINLWANSWGGFYGPSTLAYFEIQNELLKSISSNPQKYSILDVDTLGLLNGCVDTLIEQPFYPLYLLNNTYLPLITEQNYTDRIDAFATPGEGCKDLINMCRGNAALLDPQFLGTNQIVNDICNITFLTCFADVQGGSDIPNATDPNALHRSAFDISHFQPEAYPYTHISTFFNREWVQSSLGVPLNFSAFSNAVWSYPYGAFAKTADGIRGNKSNIEYLLLRGKKVVLVYGDRDYRCNWLGAEAISKSVSFPGQERFKQSGYAEVVVNSIYIGGVTRQAENLAFVRVFDAGHYPHASQPETVYRILERSLKNVDVATGNEKAGKGCGYQTKGPGDAWGWRNVLPKSPEPICSTWYADITCSDEQYAALEDGSAVVEHDLVVSPAGAVFN</sequence>
<evidence type="ECO:0000313" key="9">
    <source>
        <dbReference type="Proteomes" id="UP000235371"/>
    </source>
</evidence>
<dbReference type="PANTHER" id="PTHR11802">
    <property type="entry name" value="SERINE PROTEASE FAMILY S10 SERINE CARBOXYPEPTIDASE"/>
    <property type="match status" value="1"/>
</dbReference>
<reference evidence="8 9" key="1">
    <citation type="submission" date="2016-04" db="EMBL/GenBank/DDBJ databases">
        <title>A degradative enzymes factory behind the ericoid mycorrhizal symbiosis.</title>
        <authorList>
            <consortium name="DOE Joint Genome Institute"/>
            <person name="Martino E."/>
            <person name="Morin E."/>
            <person name="Grelet G."/>
            <person name="Kuo A."/>
            <person name="Kohler A."/>
            <person name="Daghino S."/>
            <person name="Barry K."/>
            <person name="Choi C."/>
            <person name="Cichocki N."/>
            <person name="Clum A."/>
            <person name="Copeland A."/>
            <person name="Hainaut M."/>
            <person name="Haridas S."/>
            <person name="Labutti K."/>
            <person name="Lindquist E."/>
            <person name="Lipzen A."/>
            <person name="Khouja H.-R."/>
            <person name="Murat C."/>
            <person name="Ohm R."/>
            <person name="Olson A."/>
            <person name="Spatafora J."/>
            <person name="Veneault-Fourrey C."/>
            <person name="Henrissat B."/>
            <person name="Grigoriev I."/>
            <person name="Martin F."/>
            <person name="Perotto S."/>
        </authorList>
    </citation>
    <scope>NUCLEOTIDE SEQUENCE [LARGE SCALE GENOMIC DNA]</scope>
    <source>
        <strain evidence="8 9">E</strain>
    </source>
</reference>
<dbReference type="GeneID" id="36582485"/>
<keyword evidence="3" id="KW-0645">Protease</keyword>
<feature type="signal peptide" evidence="7">
    <location>
        <begin position="1"/>
        <end position="17"/>
    </location>
</feature>
<dbReference type="PRINTS" id="PR00724">
    <property type="entry name" value="CRBOXYPTASEC"/>
</dbReference>
<dbReference type="EMBL" id="KZ613783">
    <property type="protein sequence ID" value="PMD62187.1"/>
    <property type="molecule type" value="Genomic_DNA"/>
</dbReference>
<organism evidence="8 9">
    <name type="scientific">Hyaloscypha bicolor E</name>
    <dbReference type="NCBI Taxonomy" id="1095630"/>
    <lineage>
        <taxon>Eukaryota</taxon>
        <taxon>Fungi</taxon>
        <taxon>Dikarya</taxon>
        <taxon>Ascomycota</taxon>
        <taxon>Pezizomycotina</taxon>
        <taxon>Leotiomycetes</taxon>
        <taxon>Helotiales</taxon>
        <taxon>Hyaloscyphaceae</taxon>
        <taxon>Hyaloscypha</taxon>
        <taxon>Hyaloscypha bicolor</taxon>
    </lineage>
</organism>
<evidence type="ECO:0000256" key="7">
    <source>
        <dbReference type="SAM" id="SignalP"/>
    </source>
</evidence>
<dbReference type="STRING" id="1095630.A0A2J6TGQ4"/>
<proteinExistence type="inferred from homology"/>
<dbReference type="SUPFAM" id="SSF53474">
    <property type="entry name" value="alpha/beta-Hydrolases"/>
    <property type="match status" value="1"/>
</dbReference>
<dbReference type="OrthoDB" id="443318at2759"/>
<evidence type="ECO:0000256" key="5">
    <source>
        <dbReference type="ARBA" id="ARBA00022801"/>
    </source>
</evidence>
<evidence type="ECO:0000256" key="4">
    <source>
        <dbReference type="ARBA" id="ARBA00022729"/>
    </source>
</evidence>
<keyword evidence="5 8" id="KW-0378">Hydrolase</keyword>
<evidence type="ECO:0000256" key="1">
    <source>
        <dbReference type="ARBA" id="ARBA00009431"/>
    </source>
</evidence>
<keyword evidence="6" id="KW-0325">Glycoprotein</keyword>
<dbReference type="Pfam" id="PF00450">
    <property type="entry name" value="Peptidase_S10"/>
    <property type="match status" value="1"/>
</dbReference>
<evidence type="ECO:0000256" key="3">
    <source>
        <dbReference type="ARBA" id="ARBA00022670"/>
    </source>
</evidence>
<dbReference type="InterPro" id="IPR029058">
    <property type="entry name" value="AB_hydrolase_fold"/>
</dbReference>
<evidence type="ECO:0000313" key="8">
    <source>
        <dbReference type="EMBL" id="PMD62187.1"/>
    </source>
</evidence>
<comment type="similarity">
    <text evidence="1">Belongs to the peptidase S10 family.</text>
</comment>
<dbReference type="InParanoid" id="A0A2J6TGQ4"/>
<evidence type="ECO:0000256" key="2">
    <source>
        <dbReference type="ARBA" id="ARBA00022645"/>
    </source>
</evidence>
<keyword evidence="2" id="KW-0121">Carboxypeptidase</keyword>
<keyword evidence="9" id="KW-1185">Reference proteome</keyword>